<dbReference type="AlphaFoldDB" id="A0A8J8FAA0"/>
<dbReference type="RefSeq" id="WP_171605779.1">
    <property type="nucleotide sequence ID" value="NZ_WHPF01000001.1"/>
</dbReference>
<keyword evidence="2" id="KW-1185">Reference proteome</keyword>
<evidence type="ECO:0000313" key="1">
    <source>
        <dbReference type="EMBL" id="NNV53862.1"/>
    </source>
</evidence>
<proteinExistence type="predicted"/>
<reference evidence="1" key="1">
    <citation type="submission" date="2019-10" db="EMBL/GenBank/DDBJ databases">
        <title>Draft genome sequence of Panacibacter sp. KCS-6.</title>
        <authorList>
            <person name="Yim K.J."/>
        </authorList>
    </citation>
    <scope>NUCLEOTIDE SEQUENCE</scope>
    <source>
        <strain evidence="1">KCS-6</strain>
    </source>
</reference>
<evidence type="ECO:0000313" key="2">
    <source>
        <dbReference type="Proteomes" id="UP000598971"/>
    </source>
</evidence>
<gene>
    <name evidence="1" type="ORF">GD597_00230</name>
</gene>
<protein>
    <recommendedName>
        <fullName evidence="3">YD repeat-containing protein</fullName>
    </recommendedName>
</protein>
<organism evidence="1 2">
    <name type="scientific">Limnovirga soli</name>
    <dbReference type="NCBI Taxonomy" id="2656915"/>
    <lineage>
        <taxon>Bacteria</taxon>
        <taxon>Pseudomonadati</taxon>
        <taxon>Bacteroidota</taxon>
        <taxon>Chitinophagia</taxon>
        <taxon>Chitinophagales</taxon>
        <taxon>Chitinophagaceae</taxon>
        <taxon>Limnovirga</taxon>
    </lineage>
</organism>
<accession>A0A8J8FAA0</accession>
<name>A0A8J8FAA0_9BACT</name>
<dbReference type="Proteomes" id="UP000598971">
    <property type="component" value="Unassembled WGS sequence"/>
</dbReference>
<sequence>MGLMNLNLEKFKIEKMLTRSRGFCKLFFLKSSMNRIFMSLFFFLGHTFFYINNTFAQTDLPRIIKPAPEASSLFRFQDYPMDYSTGLPQISIPIYEIQSGSLSLPISISYHASGRKVYDQDGPIGLGWSLNAGGMITRTIYGSPDFGTFTIGTYKFPYPFKNQSDLSTNNLDNLQYLEKIMHYANSEGDISVGEWSDSEYDIFSYSCNGLNGKFIFKDVNNIKTPILLPFKPYQITPNFNDNGINSIEITDEKGVSYKFIPGDTYGSGSNSATSSWVISKIIAANNIDSISFKYIALSQERRTISQQGILIDSWDMKDEEFPVNYLEYPEPTTTENYSSSRLVEIDFNQGKIVFNIENNSINDKPINNIQIVNNENEVQKTIQFSRSICYSQSELGLAKNKLDAILFKDKSNATVETYNFEYYPFINPDNNNQLNVRYCDWWGYYNASGQHDFVPRYNNVPFKGSGGATSNITVGNPAANREPNLEALKSCVLKKITFPTGGAAEFVYENNKATLYGANGTPVDGPGLRLYQLKTSDNNGHVFYKTYKYGIGENGYGSIDLLPEMNTMAKEDIYTFLGAYPFGPGPYDPNRGGTYHQRTFYSGFIPELSEIAERPVIYTQVTEYLGTEMSNSGKSIFKYDNSGWAASQMQMFKTLRIPRMHIYNQNYWDNPVLISKEDYKMFNNAGVISYQKVKESQNVYSSTINGYINGLHVQVVSVYPQKGRDMNTHYYAEKFGEEIIVFPNSVTDRIHTFNDYQIPTGFKNLSSSTDITYTDNDPISSTTNYTYNPLYQLPSGKSTINSKGETISSEIFYPFQNSDAVSQQMTALNMLNYPIEQKEYINSIFTKGVKTTYKDWGNKILAPEKIYTSQRGLAYELRLTNFAYDHKGNLLSVGKENDLRKSYMYGYDRQLPIAEVTNAKNDQITSFPSTESVNEIFFDPNHTIPYNITITFTTQAIGPITLKIPNGAWLGSNQQAGASCSIGYTLTNTNGTQSQVGNLCMASNYTVCSPTSNTITFNNMSAGDYTLTISVTNNTSSAQVPFDYSYQVTPMVITGLKEFYYENFEESSGANIATSSPFLGKKYYAGDYTVPYQIPNNRQYKIDYHYLSTGNTWVSISKSFQNNMVLSEGSAIDEVRVYPSDAFMTTYNYELLTGVKGICDINNKVTYYNYDNYSRLRSILDNEKNIIKLIDYSYYNNQSSPPAACNTANCIGPSKKCINGFCIAGKRVNTSTVKKPNGTWKCTYYYVWGGTVPNEGPFTEVNSVPCDIDPY</sequence>
<comment type="caution">
    <text evidence="1">The sequence shown here is derived from an EMBL/GenBank/DDBJ whole genome shotgun (WGS) entry which is preliminary data.</text>
</comment>
<dbReference type="EMBL" id="WHPF01000001">
    <property type="protein sequence ID" value="NNV53862.1"/>
    <property type="molecule type" value="Genomic_DNA"/>
</dbReference>
<evidence type="ECO:0008006" key="3">
    <source>
        <dbReference type="Google" id="ProtNLM"/>
    </source>
</evidence>